<dbReference type="GO" id="GO:0016787">
    <property type="term" value="F:hydrolase activity"/>
    <property type="evidence" value="ECO:0007669"/>
    <property type="project" value="UniProtKB-KW"/>
</dbReference>
<keyword evidence="2" id="KW-0378">Hydrolase</keyword>
<dbReference type="Pfam" id="PF00561">
    <property type="entry name" value="Abhydrolase_1"/>
    <property type="match status" value="1"/>
</dbReference>
<dbReference type="OrthoDB" id="9779853at2"/>
<evidence type="ECO:0000259" key="1">
    <source>
        <dbReference type="Pfam" id="PF00561"/>
    </source>
</evidence>
<dbReference type="eggNOG" id="COG1073">
    <property type="taxonomic scope" value="Bacteria"/>
</dbReference>
<dbReference type="EMBL" id="CP009048">
    <property type="protein sequence ID" value="AIL62086.1"/>
    <property type="molecule type" value="Genomic_DNA"/>
</dbReference>
<dbReference type="PRINTS" id="PR00111">
    <property type="entry name" value="ABHYDROLASE"/>
</dbReference>
<dbReference type="AlphaFoldDB" id="A0A077FFQ2"/>
<evidence type="ECO:0000313" key="3">
    <source>
        <dbReference type="Proteomes" id="UP000028931"/>
    </source>
</evidence>
<dbReference type="HOGENOM" id="CLU_020336_26_0_6"/>
<reference evidence="2 3" key="1">
    <citation type="submission" date="2014-07" db="EMBL/GenBank/DDBJ databases">
        <authorList>
            <person name="Lee K."/>
            <person name="Lim J.Y."/>
            <person name="Hwang I."/>
        </authorList>
    </citation>
    <scope>NUCLEOTIDE SEQUENCE [LARGE SCALE GENOMIC DNA]</scope>
    <source>
        <strain evidence="2 3">KL28</strain>
    </source>
</reference>
<dbReference type="PANTHER" id="PTHR43798">
    <property type="entry name" value="MONOACYLGLYCEROL LIPASE"/>
    <property type="match status" value="1"/>
</dbReference>
<protein>
    <submittedName>
        <fullName evidence="2">Alpha/beta hydrolase fold protein</fullName>
    </submittedName>
</protein>
<dbReference type="InterPro" id="IPR029058">
    <property type="entry name" value="AB_hydrolase_fold"/>
</dbReference>
<organism evidence="2 3">
    <name type="scientific">Pseudomonas alkylphenolica</name>
    <dbReference type="NCBI Taxonomy" id="237609"/>
    <lineage>
        <taxon>Bacteria</taxon>
        <taxon>Pseudomonadati</taxon>
        <taxon>Pseudomonadota</taxon>
        <taxon>Gammaproteobacteria</taxon>
        <taxon>Pseudomonadales</taxon>
        <taxon>Pseudomonadaceae</taxon>
        <taxon>Pseudomonas</taxon>
    </lineage>
</organism>
<dbReference type="InterPro" id="IPR000073">
    <property type="entry name" value="AB_hydrolase_1"/>
</dbReference>
<dbReference type="InterPro" id="IPR050266">
    <property type="entry name" value="AB_hydrolase_sf"/>
</dbReference>
<evidence type="ECO:0000313" key="2">
    <source>
        <dbReference type="EMBL" id="AIL62086.1"/>
    </source>
</evidence>
<dbReference type="RefSeq" id="WP_038611693.1">
    <property type="nucleotide sequence ID" value="NZ_CP009048.1"/>
</dbReference>
<sequence length="267" mass="29938">MSLSINTEVLWIDTPQGRLFCSRWFPADGPGNPDKPAIVLFHDSLGCIALWRDFPQQLSQATGREVIAYDRLGFGQSDEYPGRLSPQFIREEAEYFFAHLKTALQVERFVALGHSVGGAMAATCASLHPQSCMALITIAAQAFVEERTLQGIRAAEVQFEQPEHMARLKKYHGDKAPWVLTAWTRTWLAEAFGDWTIESTVDAIHCPALVLHGEHDEYGSALHPERIARLSQGPSEYLILEDCHHVPHREAPETVLGEVVRFLDVDH</sequence>
<proteinExistence type="predicted"/>
<accession>A0A077FFQ2</accession>
<dbReference type="Gene3D" id="3.40.50.1820">
    <property type="entry name" value="alpha/beta hydrolase"/>
    <property type="match status" value="1"/>
</dbReference>
<name>A0A077FFQ2_9PSED</name>
<dbReference type="PANTHER" id="PTHR43798:SF33">
    <property type="entry name" value="HYDROLASE, PUTATIVE (AFU_ORTHOLOGUE AFUA_2G14860)-RELATED"/>
    <property type="match status" value="1"/>
</dbReference>
<dbReference type="GO" id="GO:0016020">
    <property type="term" value="C:membrane"/>
    <property type="evidence" value="ECO:0007669"/>
    <property type="project" value="TreeGrafter"/>
</dbReference>
<dbReference type="KEGG" id="palk:PSAKL28_28950"/>
<feature type="domain" description="AB hydrolase-1" evidence="1">
    <location>
        <begin position="36"/>
        <end position="249"/>
    </location>
</feature>
<dbReference type="Proteomes" id="UP000028931">
    <property type="component" value="Chromosome"/>
</dbReference>
<gene>
    <name evidence="2" type="ORF">PSAKL28_28950</name>
</gene>
<dbReference type="SUPFAM" id="SSF53474">
    <property type="entry name" value="alpha/beta-Hydrolases"/>
    <property type="match status" value="1"/>
</dbReference>